<name>A0A2D3V6Q1_9PEZI</name>
<gene>
    <name evidence="1" type="ORF">RCC_01843</name>
</gene>
<dbReference type="GeneID" id="35597070"/>
<dbReference type="EMBL" id="FJUY01000002">
    <property type="protein sequence ID" value="CZT16003.1"/>
    <property type="molecule type" value="Genomic_DNA"/>
</dbReference>
<dbReference type="Proteomes" id="UP000225277">
    <property type="component" value="Unassembled WGS sequence"/>
</dbReference>
<dbReference type="AlphaFoldDB" id="A0A2D3V6Q1"/>
<keyword evidence="2" id="KW-1185">Reference proteome</keyword>
<sequence>MAALRSESVRCEIGRILKRVNTAILTMLVAAWGATIQQVAKKDGAPDHGHGRRASENSVTLGLCGKGRNCSGQKELWSVLLSTAVL</sequence>
<proteinExistence type="predicted"/>
<evidence type="ECO:0000313" key="2">
    <source>
        <dbReference type="Proteomes" id="UP000225277"/>
    </source>
</evidence>
<evidence type="ECO:0000313" key="1">
    <source>
        <dbReference type="EMBL" id="CZT16003.1"/>
    </source>
</evidence>
<protein>
    <submittedName>
        <fullName evidence="1">Uncharacterized protein</fullName>
    </submittedName>
</protein>
<reference evidence="1 2" key="1">
    <citation type="submission" date="2016-03" db="EMBL/GenBank/DDBJ databases">
        <authorList>
            <person name="Ploux O."/>
        </authorList>
    </citation>
    <scope>NUCLEOTIDE SEQUENCE [LARGE SCALE GENOMIC DNA]</scope>
    <source>
        <strain evidence="1 2">URUG2</strain>
    </source>
</reference>
<accession>A0A2D3V6Q1</accession>
<dbReference type="RefSeq" id="XP_023622896.1">
    <property type="nucleotide sequence ID" value="XM_023767128.1"/>
</dbReference>
<organism evidence="1 2">
    <name type="scientific">Ramularia collo-cygni</name>
    <dbReference type="NCBI Taxonomy" id="112498"/>
    <lineage>
        <taxon>Eukaryota</taxon>
        <taxon>Fungi</taxon>
        <taxon>Dikarya</taxon>
        <taxon>Ascomycota</taxon>
        <taxon>Pezizomycotina</taxon>
        <taxon>Dothideomycetes</taxon>
        <taxon>Dothideomycetidae</taxon>
        <taxon>Mycosphaerellales</taxon>
        <taxon>Mycosphaerellaceae</taxon>
        <taxon>Ramularia</taxon>
    </lineage>
</organism>